<evidence type="ECO:0000256" key="2">
    <source>
        <dbReference type="ARBA" id="ARBA00006247"/>
    </source>
</evidence>
<dbReference type="Pfam" id="PF07687">
    <property type="entry name" value="M20_dimer"/>
    <property type="match status" value="1"/>
</dbReference>
<dbReference type="InterPro" id="IPR011650">
    <property type="entry name" value="Peptidase_M20_dimer"/>
</dbReference>
<evidence type="ECO:0000313" key="8">
    <source>
        <dbReference type="Proteomes" id="UP000192343"/>
    </source>
</evidence>
<comment type="cofactor">
    <cofactor evidence="1">
        <name>Zn(2+)</name>
        <dbReference type="ChEBI" id="CHEBI:29105"/>
    </cofactor>
</comment>
<dbReference type="OrthoDB" id="9792335at2"/>
<dbReference type="RefSeq" id="WP_083047802.1">
    <property type="nucleotide sequence ID" value="NZ_MWQY01000002.1"/>
</dbReference>
<dbReference type="Gene3D" id="3.40.630.10">
    <property type="entry name" value="Zn peptidases"/>
    <property type="match status" value="1"/>
</dbReference>
<evidence type="ECO:0000259" key="6">
    <source>
        <dbReference type="Pfam" id="PF07687"/>
    </source>
</evidence>
<comment type="caution">
    <text evidence="7">The sequence shown here is derived from an EMBL/GenBank/DDBJ whole genome shotgun (WGS) entry which is preliminary data.</text>
</comment>
<dbReference type="SUPFAM" id="SSF53187">
    <property type="entry name" value="Zn-dependent exopeptidases"/>
    <property type="match status" value="1"/>
</dbReference>
<keyword evidence="4" id="KW-0378">Hydrolase</keyword>
<dbReference type="PANTHER" id="PTHR43808:SF8">
    <property type="entry name" value="PEPTIDASE M20 DIMERISATION DOMAIN-CONTAINING PROTEIN"/>
    <property type="match status" value="1"/>
</dbReference>
<comment type="similarity">
    <text evidence="2">Belongs to the peptidase M20A family.</text>
</comment>
<gene>
    <name evidence="7" type="ORF">B4O97_01975</name>
</gene>
<dbReference type="GO" id="GO:0046872">
    <property type="term" value="F:metal ion binding"/>
    <property type="evidence" value="ECO:0007669"/>
    <property type="project" value="UniProtKB-KW"/>
</dbReference>
<name>A0A1Y1S1V3_9SPIO</name>
<sequence length="453" mass="49460">MVPTRNPREVLVRLLQELIRNSCVNNGNGGHESRSAESLRRFFQGYGLKAEIFEKVPGRGNLVLRIPGTDPAAPSLAFMGHTDVVPAEAADWKRDPFGGELLDGEVWGRGTVDMLNMTAAQAVGFAEAVTRNGPFPGDLLYLALADEEASGTYGARWLTDEHWDAVACDYMVSEIGGFFISGRRGESAALGIGEKGVAWIRLTARGVSGHGSIPFGSSNAIDTLIQAGERLGHLRFPHRPGLLFRSMARGASASLWEELLLTMAPLRGLGLKRIYRRSPGAARWLHAASSTTSSIGIIEGGSKINVIPGEAHLDLDIRIIPGEDLDTVLKRLKSRLRGLKDRIEIEVLEYFPPTISPASGPLVEASRLLLKDLRSDADILPILISGATDGRFWRRRGTRVYGFSLFGDEMTLDRFSGMLHGVDERISLSSLYRSLEYYTRLPGVFFSGSKGGR</sequence>
<dbReference type="InterPro" id="IPR002933">
    <property type="entry name" value="Peptidase_M20"/>
</dbReference>
<dbReference type="Gene3D" id="1.10.150.900">
    <property type="match status" value="1"/>
</dbReference>
<dbReference type="Gene3D" id="3.30.70.360">
    <property type="match status" value="1"/>
</dbReference>
<evidence type="ECO:0000256" key="1">
    <source>
        <dbReference type="ARBA" id="ARBA00001947"/>
    </source>
</evidence>
<accession>A0A1Y1S1V3</accession>
<dbReference type="PROSITE" id="PS00758">
    <property type="entry name" value="ARGE_DAPE_CPG2_1"/>
    <property type="match status" value="1"/>
</dbReference>
<dbReference type="InterPro" id="IPR050072">
    <property type="entry name" value="Peptidase_M20A"/>
</dbReference>
<reference evidence="7 8" key="1">
    <citation type="submission" date="2017-03" db="EMBL/GenBank/DDBJ databases">
        <title>Draft Genome sequence of Marispirochaeta sp. strain JC444.</title>
        <authorList>
            <person name="Shivani Y."/>
            <person name="Subhash Y."/>
            <person name="Sasikala C."/>
            <person name="Ramana C."/>
        </authorList>
    </citation>
    <scope>NUCLEOTIDE SEQUENCE [LARGE SCALE GENOMIC DNA]</scope>
    <source>
        <strain evidence="7 8">JC444</strain>
    </source>
</reference>
<dbReference type="STRING" id="1963862.B4O97_01975"/>
<evidence type="ECO:0000256" key="4">
    <source>
        <dbReference type="ARBA" id="ARBA00022801"/>
    </source>
</evidence>
<organism evidence="7 8">
    <name type="scientific">Marispirochaeta aestuarii</name>
    <dbReference type="NCBI Taxonomy" id="1963862"/>
    <lineage>
        <taxon>Bacteria</taxon>
        <taxon>Pseudomonadati</taxon>
        <taxon>Spirochaetota</taxon>
        <taxon>Spirochaetia</taxon>
        <taxon>Spirochaetales</taxon>
        <taxon>Spirochaetaceae</taxon>
        <taxon>Marispirochaeta</taxon>
    </lineage>
</organism>
<keyword evidence="5" id="KW-0862">Zinc</keyword>
<dbReference type="EMBL" id="MWQY01000002">
    <property type="protein sequence ID" value="ORC37794.1"/>
    <property type="molecule type" value="Genomic_DNA"/>
</dbReference>
<proteinExistence type="inferred from homology"/>
<dbReference type="InterPro" id="IPR001261">
    <property type="entry name" value="ArgE/DapE_CS"/>
</dbReference>
<keyword evidence="3" id="KW-0479">Metal-binding</keyword>
<dbReference type="GO" id="GO:0016787">
    <property type="term" value="F:hydrolase activity"/>
    <property type="evidence" value="ECO:0007669"/>
    <property type="project" value="UniProtKB-KW"/>
</dbReference>
<dbReference type="Proteomes" id="UP000192343">
    <property type="component" value="Unassembled WGS sequence"/>
</dbReference>
<dbReference type="AlphaFoldDB" id="A0A1Y1S1V3"/>
<evidence type="ECO:0000256" key="3">
    <source>
        <dbReference type="ARBA" id="ARBA00022723"/>
    </source>
</evidence>
<dbReference type="Pfam" id="PF01546">
    <property type="entry name" value="Peptidase_M20"/>
    <property type="match status" value="1"/>
</dbReference>
<feature type="domain" description="Peptidase M20 dimerisation" evidence="6">
    <location>
        <begin position="192"/>
        <end position="338"/>
    </location>
</feature>
<evidence type="ECO:0000313" key="7">
    <source>
        <dbReference type="EMBL" id="ORC37794.1"/>
    </source>
</evidence>
<dbReference type="InterPro" id="IPR036264">
    <property type="entry name" value="Bact_exopeptidase_dim_dom"/>
</dbReference>
<dbReference type="PANTHER" id="PTHR43808">
    <property type="entry name" value="ACETYLORNITHINE DEACETYLASE"/>
    <property type="match status" value="1"/>
</dbReference>
<protein>
    <recommendedName>
        <fullName evidence="6">Peptidase M20 dimerisation domain-containing protein</fullName>
    </recommendedName>
</protein>
<dbReference type="SUPFAM" id="SSF55031">
    <property type="entry name" value="Bacterial exopeptidase dimerisation domain"/>
    <property type="match status" value="1"/>
</dbReference>
<evidence type="ECO:0000256" key="5">
    <source>
        <dbReference type="ARBA" id="ARBA00022833"/>
    </source>
</evidence>
<keyword evidence="8" id="KW-1185">Reference proteome</keyword>